<feature type="compositionally biased region" description="Low complexity" evidence="1">
    <location>
        <begin position="89"/>
        <end position="107"/>
    </location>
</feature>
<organism evidence="2 3">
    <name type="scientific">Blastomyces parvus</name>
    <dbReference type="NCBI Taxonomy" id="2060905"/>
    <lineage>
        <taxon>Eukaryota</taxon>
        <taxon>Fungi</taxon>
        <taxon>Dikarya</taxon>
        <taxon>Ascomycota</taxon>
        <taxon>Pezizomycotina</taxon>
        <taxon>Eurotiomycetes</taxon>
        <taxon>Eurotiomycetidae</taxon>
        <taxon>Onygenales</taxon>
        <taxon>Ajellomycetaceae</taxon>
        <taxon>Blastomyces</taxon>
    </lineage>
</organism>
<sequence>MSRCRMLPKEEIFQLTPRDLAPWTYAAWARLSESRPPQQLHDANQPACRQTMSTSHNTSSRHPGSPFSRQSPCPQIESPSGSLEGGDASAGSTSPLSSPPASVLSSPNFRSPIPLRRGGPHIKDASGFSPVSQQAGDDTFSDRTLPHNQASERQDGKHRSTHSLNTSFSSSSQRIVRDGEVIVTNSDEDTDSLSDIETADDLLAQFLKRPISVPSPNISSHSHTPGKDPSGGGAASRRQKYPSGRNSVKVNGRNELPKYQFSLDALVADAANDKATEAKVARIKKSLRPKVQPEKPRGVLRHDLLAAAVEDETDTKGIQRLKDAVERTETFATGRNWMFFDENLPEVPRPKFPSGWIQPGSWEVNLEDPVRRGPAFYSGIVANRLSSKLLPDEMLLWLIQTIPMETDGYMRSANVTVLQESSSTRISSLITPSHIDQLFRRLGARPAALAVSTSLQPDYYISDGYWNRDNRNLLSVLELLRVLSEKFNDGTLQHTLKIILRLAIDEAAMTDCLVCVEVQNFIVTLLENPIAIPDPVLHHLSLNLFNTINEIELQNQLLKHILPTSPRVALFRCRLAWTWFYRDPSFLDRPKTQLFDLPALTKHLKHDPRFDTNMRFSRTNDRFNFWELHALTSILDIAIDSGTARPSFVNKDGEVDRQSERQFNAAVDDLSDCIKAMFSAIRDSGASHLRRSETRERLQALYYRLAYGVRTRPRPLRQWYVKKEGTTREAEMHAKKLNDYWFRAPQGTGQGGSDGLQ</sequence>
<feature type="compositionally biased region" description="Acidic residues" evidence="1">
    <location>
        <begin position="186"/>
        <end position="196"/>
    </location>
</feature>
<feature type="region of interest" description="Disordered" evidence="1">
    <location>
        <begin position="33"/>
        <end position="196"/>
    </location>
</feature>
<accession>A0A2B7X1D2</accession>
<feature type="compositionally biased region" description="Basic and acidic residues" evidence="1">
    <location>
        <begin position="140"/>
        <end position="158"/>
    </location>
</feature>
<feature type="compositionally biased region" description="Polar residues" evidence="1">
    <location>
        <begin position="47"/>
        <end position="81"/>
    </location>
</feature>
<feature type="compositionally biased region" description="Low complexity" evidence="1">
    <location>
        <begin position="162"/>
        <end position="172"/>
    </location>
</feature>
<evidence type="ECO:0000313" key="3">
    <source>
        <dbReference type="Proteomes" id="UP000224080"/>
    </source>
</evidence>
<dbReference type="STRING" id="2060905.A0A2B7X1D2"/>
<evidence type="ECO:0000313" key="2">
    <source>
        <dbReference type="EMBL" id="PGH02735.1"/>
    </source>
</evidence>
<reference evidence="2 3" key="1">
    <citation type="submission" date="2017-10" db="EMBL/GenBank/DDBJ databases">
        <title>Comparative genomics in systemic dimorphic fungi from Ajellomycetaceae.</title>
        <authorList>
            <person name="Munoz J.F."/>
            <person name="Mcewen J.G."/>
            <person name="Clay O.K."/>
            <person name="Cuomo C.A."/>
        </authorList>
    </citation>
    <scope>NUCLEOTIDE SEQUENCE [LARGE SCALE GENOMIC DNA]</scope>
    <source>
        <strain evidence="2 3">UAMH130</strain>
    </source>
</reference>
<name>A0A2B7X1D2_9EURO</name>
<keyword evidence="3" id="KW-1185">Reference proteome</keyword>
<feature type="compositionally biased region" description="Polar residues" evidence="1">
    <location>
        <begin position="214"/>
        <end position="223"/>
    </location>
</feature>
<dbReference type="EMBL" id="PDNC01000056">
    <property type="protein sequence ID" value="PGH02735.1"/>
    <property type="molecule type" value="Genomic_DNA"/>
</dbReference>
<dbReference type="OrthoDB" id="5350396at2759"/>
<dbReference type="Proteomes" id="UP000224080">
    <property type="component" value="Unassembled WGS sequence"/>
</dbReference>
<dbReference type="AlphaFoldDB" id="A0A2B7X1D2"/>
<gene>
    <name evidence="2" type="ORF">GX51_04469</name>
</gene>
<proteinExistence type="predicted"/>
<protein>
    <submittedName>
        <fullName evidence="2">Uncharacterized protein</fullName>
    </submittedName>
</protein>
<feature type="region of interest" description="Disordered" evidence="1">
    <location>
        <begin position="213"/>
        <end position="253"/>
    </location>
</feature>
<evidence type="ECO:0000256" key="1">
    <source>
        <dbReference type="SAM" id="MobiDB-lite"/>
    </source>
</evidence>
<comment type="caution">
    <text evidence="2">The sequence shown here is derived from an EMBL/GenBank/DDBJ whole genome shotgun (WGS) entry which is preliminary data.</text>
</comment>